<dbReference type="PROSITE" id="PS51459">
    <property type="entry name" value="FIDO"/>
    <property type="match status" value="1"/>
</dbReference>
<dbReference type="Pfam" id="PF02661">
    <property type="entry name" value="Fic"/>
    <property type="match status" value="1"/>
</dbReference>
<dbReference type="SUPFAM" id="SSF140931">
    <property type="entry name" value="Fic-like"/>
    <property type="match status" value="1"/>
</dbReference>
<dbReference type="PANTHER" id="PTHR13504">
    <property type="entry name" value="FIDO DOMAIN-CONTAINING PROTEIN DDB_G0283145"/>
    <property type="match status" value="1"/>
</dbReference>
<name>B3VT90_HELPX</name>
<evidence type="ECO:0000256" key="1">
    <source>
        <dbReference type="PIRSR" id="PIRSR640198-1"/>
    </source>
</evidence>
<protein>
    <submittedName>
        <fullName evidence="6">Uncharacterized protein pz32sb</fullName>
    </submittedName>
</protein>
<gene>
    <name evidence="6" type="primary">pz32sb</name>
</gene>
<feature type="active site" evidence="1">
    <location>
        <position position="189"/>
    </location>
</feature>
<evidence type="ECO:0000256" key="4">
    <source>
        <dbReference type="SAM" id="MobiDB-lite"/>
    </source>
</evidence>
<feature type="domain" description="Fido" evidence="5">
    <location>
        <begin position="107"/>
        <end position="246"/>
    </location>
</feature>
<evidence type="ECO:0000256" key="3">
    <source>
        <dbReference type="PIRSR" id="PIRSR640198-3"/>
    </source>
</evidence>
<evidence type="ECO:0000256" key="2">
    <source>
        <dbReference type="PIRSR" id="PIRSR640198-2"/>
    </source>
</evidence>
<feature type="binding site" evidence="2">
    <location>
        <position position="233"/>
    </location>
    <ligand>
        <name>ATP</name>
        <dbReference type="ChEBI" id="CHEBI:30616"/>
    </ligand>
</feature>
<dbReference type="EMBL" id="EU807988">
    <property type="protein sequence ID" value="ACF17808.1"/>
    <property type="molecule type" value="Genomic_DNA"/>
</dbReference>
<dbReference type="InterPro" id="IPR036597">
    <property type="entry name" value="Fido-like_dom_sf"/>
</dbReference>
<dbReference type="PANTHER" id="PTHR13504:SF38">
    <property type="entry name" value="FIDO DOMAIN-CONTAINING PROTEIN"/>
    <property type="match status" value="1"/>
</dbReference>
<organism evidence="6">
    <name type="scientific">Helicobacter pylori</name>
    <name type="common">Campylobacter pylori</name>
    <dbReference type="NCBI Taxonomy" id="210"/>
    <lineage>
        <taxon>Bacteria</taxon>
        <taxon>Pseudomonadati</taxon>
        <taxon>Campylobacterota</taxon>
        <taxon>Epsilonproteobacteria</taxon>
        <taxon>Campylobacterales</taxon>
        <taxon>Helicobacteraceae</taxon>
        <taxon>Helicobacter</taxon>
    </lineage>
</organism>
<feature type="site" description="Important for autoinhibition of adenylyltransferase activity" evidence="3">
    <location>
        <position position="57"/>
    </location>
</feature>
<feature type="binding site" evidence="2">
    <location>
        <begin position="193"/>
        <end position="200"/>
    </location>
    <ligand>
        <name>ATP</name>
        <dbReference type="ChEBI" id="CHEBI:30616"/>
    </ligand>
</feature>
<proteinExistence type="predicted"/>
<dbReference type="InterPro" id="IPR003812">
    <property type="entry name" value="Fido"/>
</dbReference>
<evidence type="ECO:0000313" key="6">
    <source>
        <dbReference type="EMBL" id="ACF17808.1"/>
    </source>
</evidence>
<feature type="region of interest" description="Disordered" evidence="4">
    <location>
        <begin position="260"/>
        <end position="291"/>
    </location>
</feature>
<keyword evidence="2" id="KW-0067">ATP-binding</keyword>
<keyword evidence="2" id="KW-0547">Nucleotide-binding</keyword>
<dbReference type="Gene3D" id="1.10.3290.10">
    <property type="entry name" value="Fido-like domain"/>
    <property type="match status" value="1"/>
</dbReference>
<sequence length="291" mass="34177">MYYSQTITISQTKTNTKFAKLEQIKQRKPMNYKELLEFDDYAMDLTIRMAHHSTAIENNPLSLAETISILTAEYIPREMPQRAFFEVKNYQNMLPFLLENLKKEQKIDSFFVRELHGILMNFLLPNKGTFKTTDNMILGASFETTPSFQVPMAMKEWCDNLHYKMNTLQGEEEKLKAILEQHILFERIHPFSDGNGRVGRALILYSVLEQNLVPFVITKDRKEAYIKALDTHNIESLYQLAKIFQEFELTRIQGQMVLNKNKQENDNTDDLGNNDYLENTNEYTVTPKHRR</sequence>
<evidence type="ECO:0000259" key="5">
    <source>
        <dbReference type="PROSITE" id="PS51459"/>
    </source>
</evidence>
<dbReference type="GO" id="GO:0005524">
    <property type="term" value="F:ATP binding"/>
    <property type="evidence" value="ECO:0007669"/>
    <property type="project" value="UniProtKB-KW"/>
</dbReference>
<reference evidence="6" key="1">
    <citation type="journal article" date="2009" name="PLoS ONE">
        <title>Helicobacter Pylori's plasticity zones are novel transposable elements.</title>
        <authorList>
            <person name="Kersulyte D."/>
            <person name="Lee W."/>
            <person name="Subramaniam D."/>
            <person name="Anant S."/>
            <person name="Herrera P."/>
            <person name="Cabrera L."/>
            <person name="Balqui J."/>
            <person name="Barabas O."/>
            <person name="Kalia A."/>
            <person name="Gilman R.H."/>
            <person name="Berg D.E."/>
        </authorList>
    </citation>
    <scope>NUCLEOTIDE SEQUENCE</scope>
    <source>
        <strain evidence="6">Shi170</strain>
    </source>
</reference>
<dbReference type="AlphaFoldDB" id="B3VT90"/>
<dbReference type="InterPro" id="IPR040198">
    <property type="entry name" value="Fido_containing"/>
</dbReference>
<accession>B3VT90</accession>